<proteinExistence type="predicted"/>
<evidence type="ECO:0000313" key="2">
    <source>
        <dbReference type="Proteomes" id="UP001165960"/>
    </source>
</evidence>
<comment type="caution">
    <text evidence="1">The sequence shown here is derived from an EMBL/GenBank/DDBJ whole genome shotgun (WGS) entry which is preliminary data.</text>
</comment>
<sequence length="176" mass="18387">MLIKKVLTSRKQHQVKLGYHFTIVSTWALLPSCCHHSEACHNQAFPAVNVQAPAATKLLLVSNTQTLAAIEQMPAATAQAPITLASLPCKPSSNQSPMSQPATCQLPSSLCPPIPAGQSPSTPLGNSQIGKPGKAISPKPNLGGTAAQFGSLPNGEWTDRLSNSENHATNSATEFG</sequence>
<dbReference type="Proteomes" id="UP001165960">
    <property type="component" value="Unassembled WGS sequence"/>
</dbReference>
<name>A0ACC2UUT7_9FUNG</name>
<dbReference type="EMBL" id="QTSX02000010">
    <property type="protein sequence ID" value="KAJ9090266.1"/>
    <property type="molecule type" value="Genomic_DNA"/>
</dbReference>
<accession>A0ACC2UUT7</accession>
<reference evidence="1" key="1">
    <citation type="submission" date="2022-04" db="EMBL/GenBank/DDBJ databases">
        <title>Genome of the entomopathogenic fungus Entomophthora muscae.</title>
        <authorList>
            <person name="Elya C."/>
            <person name="Lovett B.R."/>
            <person name="Lee E."/>
            <person name="Macias A.M."/>
            <person name="Hajek A.E."/>
            <person name="De Bivort B.L."/>
            <person name="Kasson M.T."/>
            <person name="De Fine Licht H.H."/>
            <person name="Stajich J.E."/>
        </authorList>
    </citation>
    <scope>NUCLEOTIDE SEQUENCE</scope>
    <source>
        <strain evidence="1">Berkeley</strain>
    </source>
</reference>
<gene>
    <name evidence="1" type="ORF">DSO57_1004176</name>
</gene>
<organism evidence="1 2">
    <name type="scientific">Entomophthora muscae</name>
    <dbReference type="NCBI Taxonomy" id="34485"/>
    <lineage>
        <taxon>Eukaryota</taxon>
        <taxon>Fungi</taxon>
        <taxon>Fungi incertae sedis</taxon>
        <taxon>Zoopagomycota</taxon>
        <taxon>Entomophthoromycotina</taxon>
        <taxon>Entomophthoromycetes</taxon>
        <taxon>Entomophthorales</taxon>
        <taxon>Entomophthoraceae</taxon>
        <taxon>Entomophthora</taxon>
    </lineage>
</organism>
<evidence type="ECO:0000313" key="1">
    <source>
        <dbReference type="EMBL" id="KAJ9090266.1"/>
    </source>
</evidence>
<protein>
    <submittedName>
        <fullName evidence="1">Uncharacterized protein</fullName>
    </submittedName>
</protein>
<keyword evidence="2" id="KW-1185">Reference proteome</keyword>